<evidence type="ECO:0000313" key="2">
    <source>
        <dbReference type="Proteomes" id="UP000075420"/>
    </source>
</evidence>
<organism evidence="1 2">
    <name type="scientific">Sorangium cellulosum</name>
    <name type="common">Polyangium cellulosum</name>
    <dbReference type="NCBI Taxonomy" id="56"/>
    <lineage>
        <taxon>Bacteria</taxon>
        <taxon>Pseudomonadati</taxon>
        <taxon>Myxococcota</taxon>
        <taxon>Polyangia</taxon>
        <taxon>Polyangiales</taxon>
        <taxon>Polyangiaceae</taxon>
        <taxon>Sorangium</taxon>
    </lineage>
</organism>
<proteinExistence type="predicted"/>
<gene>
    <name evidence="1" type="ORF">BE08_36425</name>
</gene>
<dbReference type="Proteomes" id="UP000075420">
    <property type="component" value="Unassembled WGS sequence"/>
</dbReference>
<accession>A0A150P6Q1</accession>
<evidence type="ECO:0000313" key="1">
    <source>
        <dbReference type="EMBL" id="KYF51353.1"/>
    </source>
</evidence>
<reference evidence="1 2" key="1">
    <citation type="submission" date="2014-02" db="EMBL/GenBank/DDBJ databases">
        <title>The small core and large imbalanced accessory genome model reveals a collaborative survival strategy of Sorangium cellulosum strains in nature.</title>
        <authorList>
            <person name="Han K."/>
            <person name="Peng R."/>
            <person name="Blom J."/>
            <person name="Li Y.-Z."/>
        </authorList>
    </citation>
    <scope>NUCLEOTIDE SEQUENCE [LARGE SCALE GENOMIC DNA]</scope>
    <source>
        <strain evidence="1 2">So0157-25</strain>
    </source>
</reference>
<sequence>MERASMGRRRALVALAAAAGHLGLVIVLGALQVDLHHRGPVAGAVGAYGTLSGADSGYAFFAPSVGSTVAATFEIADAAGTVITDSLDPGTSAEADLRAGNIVGRFWLVQDQALKRSIAASWAGKMFARHPGAASVVVRVEECELAPMQAYREEDGLRCRLHYKARFVPQEKARAAAPAAREAP</sequence>
<protein>
    <submittedName>
        <fullName evidence="1">Uncharacterized protein</fullName>
    </submittedName>
</protein>
<comment type="caution">
    <text evidence="1">The sequence shown here is derived from an EMBL/GenBank/DDBJ whole genome shotgun (WGS) entry which is preliminary data.</text>
</comment>
<dbReference type="AlphaFoldDB" id="A0A150P6Q1"/>
<name>A0A150P6Q1_SORCE</name>
<dbReference type="EMBL" id="JELY01002877">
    <property type="protein sequence ID" value="KYF51353.1"/>
    <property type="molecule type" value="Genomic_DNA"/>
</dbReference>